<organism evidence="3 4">
    <name type="scientific">Azospirillum rugosum</name>
    <dbReference type="NCBI Taxonomy" id="416170"/>
    <lineage>
        <taxon>Bacteria</taxon>
        <taxon>Pseudomonadati</taxon>
        <taxon>Pseudomonadota</taxon>
        <taxon>Alphaproteobacteria</taxon>
        <taxon>Rhodospirillales</taxon>
        <taxon>Azospirillaceae</taxon>
        <taxon>Azospirillum</taxon>
    </lineage>
</organism>
<evidence type="ECO:0000313" key="3">
    <source>
        <dbReference type="EMBL" id="MBP2295532.1"/>
    </source>
</evidence>
<feature type="chain" id="PRO_5046425347" evidence="2">
    <location>
        <begin position="27"/>
        <end position="119"/>
    </location>
</feature>
<sequence>MRAIPSIATVLMVAATLSATPSNAFAQDGTKESLANDPAVQQSQEPQPNAQGVRTPKATTSGETQSSELQQALAAVRAAPPDLQGNKMPRPNWLASEPDQPNEPSRSQNPSDLSSQEVK</sequence>
<protein>
    <submittedName>
        <fullName evidence="3">Uncharacterized protein</fullName>
    </submittedName>
</protein>
<evidence type="ECO:0000256" key="1">
    <source>
        <dbReference type="SAM" id="MobiDB-lite"/>
    </source>
</evidence>
<name>A0ABS4SSK2_9PROT</name>
<keyword evidence="2" id="KW-0732">Signal</keyword>
<feature type="compositionally biased region" description="Polar residues" evidence="1">
    <location>
        <begin position="102"/>
        <end position="119"/>
    </location>
</feature>
<proteinExistence type="predicted"/>
<feature type="region of interest" description="Disordered" evidence="1">
    <location>
        <begin position="24"/>
        <end position="119"/>
    </location>
</feature>
<dbReference type="RefSeq" id="WP_209770055.1">
    <property type="nucleotide sequence ID" value="NZ_JAGINP010000022.1"/>
</dbReference>
<dbReference type="EMBL" id="JAGINP010000022">
    <property type="protein sequence ID" value="MBP2295532.1"/>
    <property type="molecule type" value="Genomic_DNA"/>
</dbReference>
<feature type="signal peptide" evidence="2">
    <location>
        <begin position="1"/>
        <end position="26"/>
    </location>
</feature>
<evidence type="ECO:0000256" key="2">
    <source>
        <dbReference type="SAM" id="SignalP"/>
    </source>
</evidence>
<feature type="compositionally biased region" description="Polar residues" evidence="1">
    <location>
        <begin position="39"/>
        <end position="70"/>
    </location>
</feature>
<gene>
    <name evidence="3" type="ORF">J2851_005342</name>
</gene>
<dbReference type="Proteomes" id="UP000781958">
    <property type="component" value="Unassembled WGS sequence"/>
</dbReference>
<reference evidence="3 4" key="1">
    <citation type="submission" date="2021-03" db="EMBL/GenBank/DDBJ databases">
        <title>Genomic Encyclopedia of Type Strains, Phase III (KMG-III): the genomes of soil and plant-associated and newly described type strains.</title>
        <authorList>
            <person name="Whitman W."/>
        </authorList>
    </citation>
    <scope>NUCLEOTIDE SEQUENCE [LARGE SCALE GENOMIC DNA]</scope>
    <source>
        <strain evidence="3 4">IMMIB AFH-6</strain>
    </source>
</reference>
<keyword evidence="4" id="KW-1185">Reference proteome</keyword>
<comment type="caution">
    <text evidence="3">The sequence shown here is derived from an EMBL/GenBank/DDBJ whole genome shotgun (WGS) entry which is preliminary data.</text>
</comment>
<evidence type="ECO:0000313" key="4">
    <source>
        <dbReference type="Proteomes" id="UP000781958"/>
    </source>
</evidence>
<accession>A0ABS4SSK2</accession>